<evidence type="ECO:0000256" key="1">
    <source>
        <dbReference type="ARBA" id="ARBA00023015"/>
    </source>
</evidence>
<dbReference type="FunFam" id="1.10.10.10:FF:000028">
    <property type="entry name" value="Fumarate/nitrate reduction transcriptional regulator Fnr"/>
    <property type="match status" value="1"/>
</dbReference>
<dbReference type="OrthoDB" id="7643467at2"/>
<dbReference type="EMBL" id="SPVF01000094">
    <property type="protein sequence ID" value="TFW23578.1"/>
    <property type="molecule type" value="Genomic_DNA"/>
</dbReference>
<dbReference type="InterPro" id="IPR012318">
    <property type="entry name" value="HTH_CRP"/>
</dbReference>
<dbReference type="InterPro" id="IPR014710">
    <property type="entry name" value="RmlC-like_jellyroll"/>
</dbReference>
<dbReference type="InterPro" id="IPR018490">
    <property type="entry name" value="cNMP-bd_dom_sf"/>
</dbReference>
<protein>
    <submittedName>
        <fullName evidence="6">Cyclic nucleotide-binding domain-containing protein</fullName>
    </submittedName>
</protein>
<dbReference type="InterPro" id="IPR036388">
    <property type="entry name" value="WH-like_DNA-bd_sf"/>
</dbReference>
<dbReference type="PROSITE" id="PS00042">
    <property type="entry name" value="HTH_CRP_1"/>
    <property type="match status" value="1"/>
</dbReference>
<dbReference type="SMART" id="SM00100">
    <property type="entry name" value="cNMP"/>
    <property type="match status" value="1"/>
</dbReference>
<accession>A0A4Y9SKI9</accession>
<organism evidence="6 7">
    <name type="scientific">Zemynaea arenosa</name>
    <dbReference type="NCBI Taxonomy" id="2561931"/>
    <lineage>
        <taxon>Bacteria</taxon>
        <taxon>Pseudomonadati</taxon>
        <taxon>Pseudomonadota</taxon>
        <taxon>Betaproteobacteria</taxon>
        <taxon>Burkholderiales</taxon>
        <taxon>Oxalobacteraceae</taxon>
        <taxon>Telluria group</taxon>
        <taxon>Zemynaea</taxon>
    </lineage>
</organism>
<feature type="domain" description="HTH crp-type" evidence="5">
    <location>
        <begin position="155"/>
        <end position="228"/>
    </location>
</feature>
<evidence type="ECO:0000313" key="7">
    <source>
        <dbReference type="Proteomes" id="UP000298438"/>
    </source>
</evidence>
<dbReference type="InterPro" id="IPR018335">
    <property type="entry name" value="Tscrpt_reg_HTH_Crp-type_CS"/>
</dbReference>
<dbReference type="Gene3D" id="1.10.10.10">
    <property type="entry name" value="Winged helix-like DNA-binding domain superfamily/Winged helix DNA-binding domain"/>
    <property type="match status" value="1"/>
</dbReference>
<dbReference type="Proteomes" id="UP000298438">
    <property type="component" value="Unassembled WGS sequence"/>
</dbReference>
<comment type="caution">
    <text evidence="6">The sequence shown here is derived from an EMBL/GenBank/DDBJ whole genome shotgun (WGS) entry which is preliminary data.</text>
</comment>
<name>A0A4Y9SKI9_9BURK</name>
<dbReference type="PROSITE" id="PS51063">
    <property type="entry name" value="HTH_CRP_2"/>
    <property type="match status" value="1"/>
</dbReference>
<keyword evidence="2" id="KW-0238">DNA-binding</keyword>
<dbReference type="PROSITE" id="PS50042">
    <property type="entry name" value="CNMP_BINDING_3"/>
    <property type="match status" value="1"/>
</dbReference>
<dbReference type="GO" id="GO:0003700">
    <property type="term" value="F:DNA-binding transcription factor activity"/>
    <property type="evidence" value="ECO:0007669"/>
    <property type="project" value="InterPro"/>
</dbReference>
<dbReference type="Pfam" id="PF13545">
    <property type="entry name" value="HTH_Crp_2"/>
    <property type="match status" value="1"/>
</dbReference>
<keyword evidence="3" id="KW-0804">Transcription</keyword>
<dbReference type="GO" id="GO:0005829">
    <property type="term" value="C:cytosol"/>
    <property type="evidence" value="ECO:0007669"/>
    <property type="project" value="TreeGrafter"/>
</dbReference>
<keyword evidence="7" id="KW-1185">Reference proteome</keyword>
<dbReference type="PANTHER" id="PTHR24567:SF75">
    <property type="entry name" value="FUMARATE AND NITRATE REDUCTION REGULATORY PROTEIN"/>
    <property type="match status" value="1"/>
</dbReference>
<reference evidence="6 7" key="1">
    <citation type="submission" date="2019-03" db="EMBL/GenBank/DDBJ databases">
        <title>Draft Genome Sequence of Massilia arenosa sp. nov., a Novel Massilia Species Isolated from a Sandy-loam Maize Soil.</title>
        <authorList>
            <person name="Raths R."/>
            <person name="Peta V."/>
            <person name="Bucking H."/>
        </authorList>
    </citation>
    <scope>NUCLEOTIDE SEQUENCE [LARGE SCALE GENOMIC DNA]</scope>
    <source>
        <strain evidence="6 7">MC02</strain>
    </source>
</reference>
<dbReference type="PANTHER" id="PTHR24567">
    <property type="entry name" value="CRP FAMILY TRANSCRIPTIONAL REGULATORY PROTEIN"/>
    <property type="match status" value="1"/>
</dbReference>
<evidence type="ECO:0000256" key="3">
    <source>
        <dbReference type="ARBA" id="ARBA00023163"/>
    </source>
</evidence>
<keyword evidence="1" id="KW-0805">Transcription regulation</keyword>
<dbReference type="InterPro" id="IPR050397">
    <property type="entry name" value="Env_Response_Regulators"/>
</dbReference>
<dbReference type="CDD" id="cd00038">
    <property type="entry name" value="CAP_ED"/>
    <property type="match status" value="1"/>
</dbReference>
<evidence type="ECO:0000313" key="6">
    <source>
        <dbReference type="EMBL" id="TFW23578.1"/>
    </source>
</evidence>
<dbReference type="SUPFAM" id="SSF46785">
    <property type="entry name" value="Winged helix' DNA-binding domain"/>
    <property type="match status" value="1"/>
</dbReference>
<feature type="domain" description="Cyclic nucleotide-binding" evidence="4">
    <location>
        <begin position="21"/>
        <end position="95"/>
    </location>
</feature>
<evidence type="ECO:0000259" key="5">
    <source>
        <dbReference type="PROSITE" id="PS51063"/>
    </source>
</evidence>
<sequence length="274" mass="30343">MDNHGQQSVKCSHCAFKALCLPSGLDDASMEQLNSIIVRRRRVAKDEQLYRAGQAFGSMYAVHFGEFKTTQVNRRGALQVTGFLMAGELLGMDAIATGAHACDAVALEDSEVCEIPYSQLGPLIGRIPVLMQHFHRLMSQEILREQSVMLFLGNIRADQRMAMFLLSLGKRYAARGFSGSRYQLRMSREDIGAYLGLTIESVSRLLVKFRNNGWIKLQQREVELLDRTSLEALAAGVEADDIETSTPARTPVRKVKPIAPQPSRVIPIHAAVAA</sequence>
<dbReference type="SMART" id="SM00419">
    <property type="entry name" value="HTH_CRP"/>
    <property type="match status" value="1"/>
</dbReference>
<dbReference type="RefSeq" id="WP_135206424.1">
    <property type="nucleotide sequence ID" value="NZ_SPVF01000094.1"/>
</dbReference>
<dbReference type="InterPro" id="IPR000595">
    <property type="entry name" value="cNMP-bd_dom"/>
</dbReference>
<evidence type="ECO:0000256" key="2">
    <source>
        <dbReference type="ARBA" id="ARBA00023125"/>
    </source>
</evidence>
<dbReference type="GO" id="GO:0003677">
    <property type="term" value="F:DNA binding"/>
    <property type="evidence" value="ECO:0007669"/>
    <property type="project" value="UniProtKB-KW"/>
</dbReference>
<dbReference type="Gene3D" id="2.60.120.10">
    <property type="entry name" value="Jelly Rolls"/>
    <property type="match status" value="1"/>
</dbReference>
<gene>
    <name evidence="6" type="ORF">E4L96_06600</name>
</gene>
<dbReference type="SUPFAM" id="SSF51206">
    <property type="entry name" value="cAMP-binding domain-like"/>
    <property type="match status" value="1"/>
</dbReference>
<proteinExistence type="predicted"/>
<dbReference type="Pfam" id="PF00027">
    <property type="entry name" value="cNMP_binding"/>
    <property type="match status" value="1"/>
</dbReference>
<dbReference type="PRINTS" id="PR00034">
    <property type="entry name" value="HTHCRP"/>
</dbReference>
<evidence type="ECO:0000259" key="4">
    <source>
        <dbReference type="PROSITE" id="PS50042"/>
    </source>
</evidence>
<dbReference type="CDD" id="cd00092">
    <property type="entry name" value="HTH_CRP"/>
    <property type="match status" value="1"/>
</dbReference>
<dbReference type="InterPro" id="IPR036390">
    <property type="entry name" value="WH_DNA-bd_sf"/>
</dbReference>
<dbReference type="AlphaFoldDB" id="A0A4Y9SKI9"/>